<name>A0A1H9RGX2_9ACTN</name>
<keyword evidence="2" id="KW-1185">Reference proteome</keyword>
<protein>
    <submittedName>
        <fullName evidence="1">Activator of Hsp90 ATPase homolog 1-like protein</fullName>
    </submittedName>
</protein>
<gene>
    <name evidence="1" type="ORF">SAMN05443377_10756</name>
</gene>
<dbReference type="SUPFAM" id="SSF55961">
    <property type="entry name" value="Bet v1-like"/>
    <property type="match status" value="1"/>
</dbReference>
<dbReference type="EMBL" id="FOGZ01000007">
    <property type="protein sequence ID" value="SER71877.1"/>
    <property type="molecule type" value="Genomic_DNA"/>
</dbReference>
<proteinExistence type="predicted"/>
<evidence type="ECO:0000313" key="1">
    <source>
        <dbReference type="EMBL" id="SER71877.1"/>
    </source>
</evidence>
<dbReference type="AlphaFoldDB" id="A0A1H9RGX2"/>
<dbReference type="Gene3D" id="3.30.530.20">
    <property type="match status" value="1"/>
</dbReference>
<reference evidence="1 2" key="1">
    <citation type="submission" date="2016-10" db="EMBL/GenBank/DDBJ databases">
        <authorList>
            <person name="de Groot N.N."/>
        </authorList>
    </citation>
    <scope>NUCLEOTIDE SEQUENCE [LARGE SCALE GENOMIC DNA]</scope>
    <source>
        <strain evidence="1 2">DSM 16859</strain>
    </source>
</reference>
<dbReference type="InterPro" id="IPR023393">
    <property type="entry name" value="START-like_dom_sf"/>
</dbReference>
<sequence length="138" mass="15433">MSEQTITEAPEGSQHACVVVSRVISQPLDAVWAVLMTREGAEALLGRGAMLGDKGHSWTAQDGRTGYIRSFHPKEQIRFRWRKNDDTPASSVDLRVREQGPGTTLLSVEHSDLRPDLDPGYLRGRWEAALERIESDCF</sequence>
<accession>A0A1H9RGX2</accession>
<dbReference type="Proteomes" id="UP000198815">
    <property type="component" value="Unassembled WGS sequence"/>
</dbReference>
<dbReference type="RefSeq" id="WP_091968579.1">
    <property type="nucleotide sequence ID" value="NZ_FOGZ01000007.1"/>
</dbReference>
<evidence type="ECO:0000313" key="2">
    <source>
        <dbReference type="Proteomes" id="UP000198815"/>
    </source>
</evidence>
<dbReference type="STRING" id="64702.SAMN05443377_10756"/>
<organism evidence="1 2">
    <name type="scientific">Propionibacterium cyclohexanicum</name>
    <dbReference type="NCBI Taxonomy" id="64702"/>
    <lineage>
        <taxon>Bacteria</taxon>
        <taxon>Bacillati</taxon>
        <taxon>Actinomycetota</taxon>
        <taxon>Actinomycetes</taxon>
        <taxon>Propionibacteriales</taxon>
        <taxon>Propionibacteriaceae</taxon>
        <taxon>Propionibacterium</taxon>
    </lineage>
</organism>
<dbReference type="OrthoDB" id="3828589at2"/>